<sequence>MFDGLWTVEFESTVNRYSQGVVVINNERILGGDHGYYYCGRCKITSKKIKADLAITRYNANASSVFGDLDHFSLTIQGELEDEYLFKARGTIANYPDIEIYIEGKKKEDL</sequence>
<gene>
    <name evidence="1" type="ORF">BECKTUN1418D_GA0071000_11586</name>
</gene>
<evidence type="ECO:0000313" key="1">
    <source>
        <dbReference type="EMBL" id="VFK61722.1"/>
    </source>
</evidence>
<accession>A0A451A6R9</accession>
<name>A0A451A6R9_9GAMM</name>
<dbReference type="EMBL" id="CAADFX010000158">
    <property type="protein sequence ID" value="VFK61722.1"/>
    <property type="molecule type" value="Genomic_DNA"/>
</dbReference>
<proteinExistence type="predicted"/>
<dbReference type="AlphaFoldDB" id="A0A451A6R9"/>
<reference evidence="1" key="1">
    <citation type="submission" date="2019-02" db="EMBL/GenBank/DDBJ databases">
        <authorList>
            <person name="Gruber-Vodicka R. H."/>
            <person name="Seah K. B. B."/>
        </authorList>
    </citation>
    <scope>NUCLEOTIDE SEQUENCE</scope>
    <source>
        <strain evidence="1">BECK_BY1</strain>
    </source>
</reference>
<dbReference type="InterPro" id="IPR043019">
    <property type="entry name" value="GrlR_sf"/>
</dbReference>
<protein>
    <submittedName>
        <fullName evidence="1">T3SS negative regulator,GrlR</fullName>
    </submittedName>
</protein>
<organism evidence="1">
    <name type="scientific">Candidatus Kentrum sp. TUN</name>
    <dbReference type="NCBI Taxonomy" id="2126343"/>
    <lineage>
        <taxon>Bacteria</taxon>
        <taxon>Pseudomonadati</taxon>
        <taxon>Pseudomonadota</taxon>
        <taxon>Gammaproteobacteria</taxon>
        <taxon>Candidatus Kentrum</taxon>
    </lineage>
</organism>
<dbReference type="Gene3D" id="2.40.128.380">
    <property type="entry name" value="T3SS negative regulator GrlR"/>
    <property type="match status" value="1"/>
</dbReference>